<evidence type="ECO:0000313" key="2">
    <source>
        <dbReference type="EMBL" id="OGG79452.1"/>
    </source>
</evidence>
<comment type="caution">
    <text evidence="2">The sequence shown here is derived from an EMBL/GenBank/DDBJ whole genome shotgun (WGS) entry which is preliminary data.</text>
</comment>
<evidence type="ECO:0000313" key="3">
    <source>
        <dbReference type="Proteomes" id="UP000177372"/>
    </source>
</evidence>
<proteinExistence type="predicted"/>
<gene>
    <name evidence="2" type="ORF">A3A39_04790</name>
</gene>
<evidence type="ECO:0000256" key="1">
    <source>
        <dbReference type="SAM" id="MobiDB-lite"/>
    </source>
</evidence>
<feature type="compositionally biased region" description="Basic and acidic residues" evidence="1">
    <location>
        <begin position="60"/>
        <end position="78"/>
    </location>
</feature>
<dbReference type="Proteomes" id="UP000177372">
    <property type="component" value="Unassembled WGS sequence"/>
</dbReference>
<sequence>MKLWIPSIAILLLIGGVLFFEYDDLKALDPFRVISTPPVPEPEASPPAGGFVPTSGEVSQRIERTSLESDEATPHRIGAEEVCGGADSSNFDCYEKHYVTLVDEKGIAAAFTDLKARYDGNGYVVSQCHPITHVIGREAALSFATPGEAYTQGDSFCWSGYYHGVLETFLEKVGRENLPKEIDHICDGIEGKERYSFDYYNCVHGLGHGVMAITDTELFESLAYCDFLTGDWEQKSCGSGVYMENVIVDNLNHFTKYLRPEEPLYPCTASPEKYKETCYLMQTSYVLKVNGGNFPDPFAWCRKAEEPHRATCFQSLGRDASGRTSSDAQGSKRICLMGENFFERSNCVIGAVKDFISYFHSDAQAGEFCELFGEEPELVSTCRSTATTYYAQF</sequence>
<dbReference type="EMBL" id="MFLZ01000027">
    <property type="protein sequence ID" value="OGG79452.1"/>
    <property type="molecule type" value="Genomic_DNA"/>
</dbReference>
<protein>
    <submittedName>
        <fullName evidence="2">Uncharacterized protein</fullName>
    </submittedName>
</protein>
<reference evidence="2 3" key="1">
    <citation type="journal article" date="2016" name="Nat. Commun.">
        <title>Thousands of microbial genomes shed light on interconnected biogeochemical processes in an aquifer system.</title>
        <authorList>
            <person name="Anantharaman K."/>
            <person name="Brown C.T."/>
            <person name="Hug L.A."/>
            <person name="Sharon I."/>
            <person name="Castelle C.J."/>
            <person name="Probst A.J."/>
            <person name="Thomas B.C."/>
            <person name="Singh A."/>
            <person name="Wilkins M.J."/>
            <person name="Karaoz U."/>
            <person name="Brodie E.L."/>
            <person name="Williams K.H."/>
            <person name="Hubbard S.S."/>
            <person name="Banfield J.F."/>
        </authorList>
    </citation>
    <scope>NUCLEOTIDE SEQUENCE [LARGE SCALE GENOMIC DNA]</scope>
</reference>
<name>A0A1F6F0R1_9BACT</name>
<dbReference type="AlphaFoldDB" id="A0A1F6F0R1"/>
<feature type="region of interest" description="Disordered" evidence="1">
    <location>
        <begin position="38"/>
        <end position="78"/>
    </location>
</feature>
<organism evidence="2 3">
    <name type="scientific">Candidatus Kaiserbacteria bacterium RIFCSPLOWO2_01_FULL_54_13</name>
    <dbReference type="NCBI Taxonomy" id="1798512"/>
    <lineage>
        <taxon>Bacteria</taxon>
        <taxon>Candidatus Kaiseribacteriota</taxon>
    </lineage>
</organism>
<accession>A0A1F6F0R1</accession>